<name>A0A9W8M328_9FUNG</name>
<evidence type="ECO:0000259" key="8">
    <source>
        <dbReference type="Pfam" id="PF14881"/>
    </source>
</evidence>
<evidence type="ECO:0000256" key="4">
    <source>
        <dbReference type="ARBA" id="ARBA00008507"/>
    </source>
</evidence>
<dbReference type="InterPro" id="IPR003673">
    <property type="entry name" value="CoA-Trfase_fam_III"/>
</dbReference>
<dbReference type="SUPFAM" id="SSF89796">
    <property type="entry name" value="CoA-transferase family III (CaiB/BaiF)"/>
    <property type="match status" value="1"/>
</dbReference>
<dbReference type="Gene3D" id="3.30.1540.10">
    <property type="entry name" value="formyl-coa transferase, domain 3"/>
    <property type="match status" value="1"/>
</dbReference>
<evidence type="ECO:0000313" key="9">
    <source>
        <dbReference type="EMBL" id="KAJ2852413.1"/>
    </source>
</evidence>
<dbReference type="Gene3D" id="3.40.50.1440">
    <property type="entry name" value="Tubulin/FtsZ, GTPase domain"/>
    <property type="match status" value="1"/>
</dbReference>
<evidence type="ECO:0000313" key="10">
    <source>
        <dbReference type="Proteomes" id="UP001139887"/>
    </source>
</evidence>
<comment type="subcellular location">
    <subcellularLocation>
        <location evidence="2">Mitochondrion</location>
    </subcellularLocation>
</comment>
<proteinExistence type="inferred from homology"/>
<evidence type="ECO:0000256" key="6">
    <source>
        <dbReference type="ARBA" id="ARBA00023128"/>
    </source>
</evidence>
<gene>
    <name evidence="9" type="ORF">IWW36_000300</name>
</gene>
<keyword evidence="10" id="KW-1185">Reference proteome</keyword>
<accession>A0A9W8M328</accession>
<dbReference type="InterPro" id="IPR023606">
    <property type="entry name" value="CoA-Trfase_III_dom_1_sf"/>
</dbReference>
<organism evidence="9 10">
    <name type="scientific">Coemansia brasiliensis</name>
    <dbReference type="NCBI Taxonomy" id="2650707"/>
    <lineage>
        <taxon>Eukaryota</taxon>
        <taxon>Fungi</taxon>
        <taxon>Fungi incertae sedis</taxon>
        <taxon>Zoopagomycota</taxon>
        <taxon>Kickxellomycotina</taxon>
        <taxon>Kickxellomycetes</taxon>
        <taxon>Kickxellales</taxon>
        <taxon>Kickxellaceae</taxon>
        <taxon>Coemansia</taxon>
    </lineage>
</organism>
<comment type="function">
    <text evidence="1">Involved in the partitioning of the mitochondrial organelle and mitochondrial DNA (mtDNA) inheritance.</text>
</comment>
<comment type="similarity">
    <text evidence="4">Belongs to the misato family.</text>
</comment>
<dbReference type="GO" id="GO:0047369">
    <property type="term" value="F:succinate-hydroxymethylglutarate CoA-transferase activity"/>
    <property type="evidence" value="ECO:0007669"/>
    <property type="project" value="TreeGrafter"/>
</dbReference>
<dbReference type="PANTHER" id="PTHR48207">
    <property type="entry name" value="SUCCINATE--HYDROXYMETHYLGLUTARATE COA-TRANSFERASE"/>
    <property type="match status" value="1"/>
</dbReference>
<protein>
    <submittedName>
        <fullName evidence="9">Uncharacterized protein</fullName>
    </submittedName>
</protein>
<feature type="domain" description="Misato Segment II tubulin-like" evidence="7">
    <location>
        <begin position="2"/>
        <end position="96"/>
    </location>
</feature>
<sequence length="894" mass="97833">MREVITLQFGESANYVGSHYWNLQEACASGDRVSGLFVERSNQPAVPRALVFDAVGNFGALPLEEEMESAGADQLDEEQALWNGPKEVHRQPLYQRPQLDSSPDQPVQSVRFWSDYGQAKYAQHAIHAISGVEFGNSLGEMNTFQEGLQVFAGNDARDDVLEGSLRVFAEECDQLQGFQVLADAFGGFSGFGSGFVAKIRDEYPKTSILLYSVGRTQHSSQLRGTQLMDAAVAMAFNNDLVSMAVPLFAPPLPPAKLQDHLQIADGVFYQASAFMATNVAQWSHCLRAGQRIMDEIIGQVTQQEYYTLAETALSPGLCIPVIDIKDSRNVLSEADQLVESSFISCSDAAVNKITTTAGQIVVDRGTGFSKLISSRYPVSAYVEDPNPVALPKVFPHIFQRIDKHGLWQSVSSSALTEKIDKLCIAGMLCTSSSSLGYLQKLHAALQSEQSRHYKDFERDTVREYRTSASGTSQLPLSGIRVLDLTRILAGPFCTMLLGDLGAEVIKVEHPQRGDDTRTWGPPFKNYEQPFATQSSFAKFPGESAYYLSVNRNKKSIAIDMKTASGRQIIQELAAKSDILVENFVPGKLADMQLGFEDLQKTNPRLIYASISGYGQTGPYKYKPGYDVIIEAKAGLMHITGEKHGPPVKVGVAVTDIMTGLYTHGAIMTALLARQQSGRGQHIDASLMQTQTSILANIASNYLIGNQEAERWGTCHPSIAPYQVFATKDGNICIGAGNNLQFASLCTALERPNLKGDPRFLTNANRVANRDALISIIQDILKSKTTAQVQDMLKDCGLPFGPVNNLQQTFEHPQVAARNIVRQVEHPFVGQIKMVGPAVEYSDAPVGQKIQPPPMLGQHTEHVLSSVLGYSKDQIHNAVASGGAAIFRYSQHREK</sequence>
<evidence type="ECO:0000256" key="2">
    <source>
        <dbReference type="ARBA" id="ARBA00004173"/>
    </source>
</evidence>
<dbReference type="Proteomes" id="UP001139887">
    <property type="component" value="Unassembled WGS sequence"/>
</dbReference>
<dbReference type="OrthoDB" id="5863171at2759"/>
<dbReference type="GO" id="GO:0005739">
    <property type="term" value="C:mitochondrion"/>
    <property type="evidence" value="ECO:0007669"/>
    <property type="project" value="UniProtKB-SubCell"/>
</dbReference>
<dbReference type="InterPro" id="IPR029209">
    <property type="entry name" value="DML1/Misato_tubulin"/>
</dbReference>
<dbReference type="Gene3D" id="3.40.50.10540">
    <property type="entry name" value="Crotonobetainyl-coa:carnitine coa-transferase, domain 1"/>
    <property type="match status" value="1"/>
</dbReference>
<dbReference type="EMBL" id="JANBUW010000003">
    <property type="protein sequence ID" value="KAJ2852413.1"/>
    <property type="molecule type" value="Genomic_DNA"/>
</dbReference>
<dbReference type="AlphaFoldDB" id="A0A9W8M328"/>
<keyword evidence="6" id="KW-0496">Mitochondrion</keyword>
<dbReference type="SUPFAM" id="SSF52490">
    <property type="entry name" value="Tubulin nucleotide-binding domain-like"/>
    <property type="match status" value="1"/>
</dbReference>
<evidence type="ECO:0000256" key="3">
    <source>
        <dbReference type="ARBA" id="ARBA00008383"/>
    </source>
</evidence>
<dbReference type="InterPro" id="IPR019605">
    <property type="entry name" value="Misato_II_tubulin-like"/>
</dbReference>
<comment type="similarity">
    <text evidence="3">Belongs to the CoA-transferase III family.</text>
</comment>
<reference evidence="9" key="1">
    <citation type="submission" date="2022-07" db="EMBL/GenBank/DDBJ databases">
        <title>Phylogenomic reconstructions and comparative analyses of Kickxellomycotina fungi.</title>
        <authorList>
            <person name="Reynolds N.K."/>
            <person name="Stajich J.E."/>
            <person name="Barry K."/>
            <person name="Grigoriev I.V."/>
            <person name="Crous P."/>
            <person name="Smith M.E."/>
        </authorList>
    </citation>
    <scope>NUCLEOTIDE SEQUENCE</scope>
    <source>
        <strain evidence="9">NRRL 1566</strain>
    </source>
</reference>
<evidence type="ECO:0000259" key="7">
    <source>
        <dbReference type="Pfam" id="PF10644"/>
    </source>
</evidence>
<dbReference type="InterPro" id="IPR050483">
    <property type="entry name" value="CoA-transferase_III_domain"/>
</dbReference>
<dbReference type="InterPro" id="IPR036525">
    <property type="entry name" value="Tubulin/FtsZ_GTPase_sf"/>
</dbReference>
<evidence type="ECO:0000256" key="5">
    <source>
        <dbReference type="ARBA" id="ARBA00022679"/>
    </source>
</evidence>
<dbReference type="Pfam" id="PF14881">
    <property type="entry name" value="Tubulin_3"/>
    <property type="match status" value="1"/>
</dbReference>
<dbReference type="PANTHER" id="PTHR48207:SF3">
    <property type="entry name" value="SUCCINATE--HYDROXYMETHYLGLUTARATE COA-TRANSFERASE"/>
    <property type="match status" value="1"/>
</dbReference>
<evidence type="ECO:0000256" key="1">
    <source>
        <dbReference type="ARBA" id="ARBA00003757"/>
    </source>
</evidence>
<comment type="caution">
    <text evidence="9">The sequence shown here is derived from an EMBL/GenBank/DDBJ whole genome shotgun (WGS) entry which is preliminary data.</text>
</comment>
<feature type="domain" description="DML1/Misato tubulin" evidence="8">
    <location>
        <begin position="106"/>
        <end position="249"/>
    </location>
</feature>
<keyword evidence="5" id="KW-0808">Transferase</keyword>
<dbReference type="InterPro" id="IPR044855">
    <property type="entry name" value="CoA-Trfase_III_dom3_sf"/>
</dbReference>
<dbReference type="Pfam" id="PF10644">
    <property type="entry name" value="Misat_Tub_SegII"/>
    <property type="match status" value="1"/>
</dbReference>
<dbReference type="Pfam" id="PF02515">
    <property type="entry name" value="CoA_transf_3"/>
    <property type="match status" value="1"/>
</dbReference>